<organism evidence="2 3">
    <name type="scientific">Sporobacter termitidis DSM 10068</name>
    <dbReference type="NCBI Taxonomy" id="1123282"/>
    <lineage>
        <taxon>Bacteria</taxon>
        <taxon>Bacillati</taxon>
        <taxon>Bacillota</taxon>
        <taxon>Clostridia</taxon>
        <taxon>Eubacteriales</taxon>
        <taxon>Oscillospiraceae</taxon>
        <taxon>Sporobacter</taxon>
    </lineage>
</organism>
<protein>
    <recommendedName>
        <fullName evidence="1">FAD-dependent protein C-terminal domain-containing protein</fullName>
    </recommendedName>
</protein>
<dbReference type="InterPro" id="IPR049516">
    <property type="entry name" value="FAD-depend_C"/>
</dbReference>
<dbReference type="InterPro" id="IPR028348">
    <property type="entry name" value="FAD-binding_protein"/>
</dbReference>
<dbReference type="PANTHER" id="PTHR42842">
    <property type="entry name" value="FAD/NAD(P)-BINDING OXIDOREDUCTASE"/>
    <property type="match status" value="1"/>
</dbReference>
<name>A0A1M5WVH6_9FIRM</name>
<dbReference type="PANTHER" id="PTHR42842:SF3">
    <property type="entry name" value="FAD_NAD(P)-BINDING OXIDOREDUCTASE FAMILY PROTEIN"/>
    <property type="match status" value="1"/>
</dbReference>
<reference evidence="2 3" key="1">
    <citation type="submission" date="2016-11" db="EMBL/GenBank/DDBJ databases">
        <authorList>
            <person name="Jaros S."/>
            <person name="Januszkiewicz K."/>
            <person name="Wedrychowicz H."/>
        </authorList>
    </citation>
    <scope>NUCLEOTIDE SEQUENCE [LARGE SCALE GENOMIC DNA]</scope>
    <source>
        <strain evidence="2 3">DSM 10068</strain>
    </source>
</reference>
<dbReference type="EMBL" id="FQXV01000004">
    <property type="protein sequence ID" value="SHH91003.1"/>
    <property type="molecule type" value="Genomic_DNA"/>
</dbReference>
<feature type="domain" description="FAD-dependent protein C-terminal" evidence="1">
    <location>
        <begin position="283"/>
        <end position="478"/>
    </location>
</feature>
<dbReference type="InterPro" id="IPR036188">
    <property type="entry name" value="FAD/NAD-bd_sf"/>
</dbReference>
<dbReference type="AlphaFoldDB" id="A0A1M5WVH6"/>
<proteinExistence type="predicted"/>
<dbReference type="Gene3D" id="3.30.70.2700">
    <property type="match status" value="1"/>
</dbReference>
<keyword evidence="3" id="KW-1185">Reference proteome</keyword>
<dbReference type="RefSeq" id="WP_073077085.1">
    <property type="nucleotide sequence ID" value="NZ_FQXV01000004.1"/>
</dbReference>
<dbReference type="STRING" id="1123282.SAMN02745823_01381"/>
<dbReference type="Proteomes" id="UP000183995">
    <property type="component" value="Unassembled WGS sequence"/>
</dbReference>
<dbReference type="PIRSF" id="PIRSF038984">
    <property type="entry name" value="FAD_binding_protein"/>
    <property type="match status" value="1"/>
</dbReference>
<dbReference type="OrthoDB" id="9772594at2"/>
<dbReference type="Pfam" id="PF21688">
    <property type="entry name" value="FAD-depend_C"/>
    <property type="match status" value="1"/>
</dbReference>
<dbReference type="Gene3D" id="3.50.50.60">
    <property type="entry name" value="FAD/NAD(P)-binding domain"/>
    <property type="match status" value="2"/>
</dbReference>
<accession>A0A1M5WVH6</accession>
<sequence>MIKISNLRIPASVGADGLAAFAADALGVSAGDIKALTILKRSVDARRKNDVRFVYTLALSAAAEEKILKENSGLAAPYTPPETYAFPFVGLGAGARPVVAGLGPAGLFAALCLAEAGLAPVVLERGKPVEERARDVERFWQTGALDEDSNVQFGEGGAGTFSDGKLTTGIGDERISYVLRRFVEFGAPEDILYLAQPHIGTDRLRRVVANLRAHLLTLGCDIRFGHRLAGLSFDGGSLRSAEVETGGEAYQLEAPHLILAPGNSARDTFEMLELAGVRLSAKNFSVGVRIEHLQKDIDLAQYRQAATLGTLPAADYKLAVHLKGGRAVYTFCVCPGGAVIASASGTGQVVTNGMSEYARDGVNCNGGLLVSVTPDDFGASPLSGVRFQEALERAAFTHGGGDYRAPAQLAGDFLARRPSRSCGTVTPTYRPGVRWCNLWDVLPHFVCQALAEALPALDKSVRGFAHPDAVLTAVETRSSSPVRIDRDGYQAAGLKGLYPCGEGAGYAGGIMSAAVDGIRTAEALCARIR</sequence>
<evidence type="ECO:0000259" key="1">
    <source>
        <dbReference type="Pfam" id="PF21688"/>
    </source>
</evidence>
<gene>
    <name evidence="2" type="ORF">SAMN02745823_01381</name>
</gene>
<evidence type="ECO:0000313" key="3">
    <source>
        <dbReference type="Proteomes" id="UP000183995"/>
    </source>
</evidence>
<dbReference type="SUPFAM" id="SSF51905">
    <property type="entry name" value="FAD/NAD(P)-binding domain"/>
    <property type="match status" value="1"/>
</dbReference>
<evidence type="ECO:0000313" key="2">
    <source>
        <dbReference type="EMBL" id="SHH91003.1"/>
    </source>
</evidence>